<name>A0A8C0UB21_CYACU</name>
<evidence type="ECO:0000256" key="1">
    <source>
        <dbReference type="SAM" id="MobiDB-lite"/>
    </source>
</evidence>
<organism evidence="4 5">
    <name type="scientific">Cyanistes caeruleus</name>
    <name type="common">Eurasian blue tit</name>
    <name type="synonym">Parus caeruleus</name>
    <dbReference type="NCBI Taxonomy" id="156563"/>
    <lineage>
        <taxon>Eukaryota</taxon>
        <taxon>Metazoa</taxon>
        <taxon>Chordata</taxon>
        <taxon>Craniata</taxon>
        <taxon>Vertebrata</taxon>
        <taxon>Euteleostomi</taxon>
        <taxon>Archelosauria</taxon>
        <taxon>Archosauria</taxon>
        <taxon>Dinosauria</taxon>
        <taxon>Saurischia</taxon>
        <taxon>Theropoda</taxon>
        <taxon>Coelurosauria</taxon>
        <taxon>Aves</taxon>
        <taxon>Neognathae</taxon>
        <taxon>Neoaves</taxon>
        <taxon>Telluraves</taxon>
        <taxon>Australaves</taxon>
        <taxon>Passeriformes</taxon>
        <taxon>Paridae</taxon>
        <taxon>Cyanistes</taxon>
    </lineage>
</organism>
<dbReference type="PANTHER" id="PTHR14362">
    <property type="entry name" value="COILED-COIL DOMAIN-CONTAINING PROTEIN 81"/>
    <property type="match status" value="1"/>
</dbReference>
<evidence type="ECO:0000259" key="2">
    <source>
        <dbReference type="Pfam" id="PF14908"/>
    </source>
</evidence>
<feature type="region of interest" description="Disordered" evidence="1">
    <location>
        <begin position="619"/>
        <end position="643"/>
    </location>
</feature>
<evidence type="ECO:0000313" key="5">
    <source>
        <dbReference type="Proteomes" id="UP000694410"/>
    </source>
</evidence>
<dbReference type="GO" id="GO:0005815">
    <property type="term" value="C:microtubule organizing center"/>
    <property type="evidence" value="ECO:0007669"/>
    <property type="project" value="TreeGrafter"/>
</dbReference>
<feature type="compositionally biased region" description="Basic and acidic residues" evidence="1">
    <location>
        <begin position="314"/>
        <end position="330"/>
    </location>
</feature>
<dbReference type="PANTHER" id="PTHR14362:SF2">
    <property type="entry name" value="COILED-COIL DOMAIN-CONTAINING PROTEIN 81"/>
    <property type="match status" value="1"/>
</dbReference>
<gene>
    <name evidence="4" type="primary">LOC111938750</name>
</gene>
<dbReference type="InterPro" id="IPR028034">
    <property type="entry name" value="HU-CCDC81"/>
</dbReference>
<dbReference type="Ensembl" id="ENSCCET00000009566.1">
    <property type="protein sequence ID" value="ENSCCEP00000005821.1"/>
    <property type="gene ID" value="ENSCCEG00000006357.1"/>
</dbReference>
<protein>
    <submittedName>
        <fullName evidence="4">Coiled-coil domain-containing protein 81-like</fullName>
    </submittedName>
</protein>
<proteinExistence type="predicted"/>
<reference evidence="4" key="1">
    <citation type="submission" date="2025-08" db="UniProtKB">
        <authorList>
            <consortium name="Ensembl"/>
        </authorList>
    </citation>
    <scope>IDENTIFICATION</scope>
</reference>
<dbReference type="Pfam" id="PF18289">
    <property type="entry name" value="HU-CCDC81_euk_2"/>
    <property type="match status" value="1"/>
</dbReference>
<evidence type="ECO:0000313" key="4">
    <source>
        <dbReference type="Ensembl" id="ENSCCEP00000005821.1"/>
    </source>
</evidence>
<reference evidence="4" key="2">
    <citation type="submission" date="2025-09" db="UniProtKB">
        <authorList>
            <consortium name="Ensembl"/>
        </authorList>
    </citation>
    <scope>IDENTIFICATION</scope>
</reference>
<feature type="compositionally biased region" description="Basic and acidic residues" evidence="1">
    <location>
        <begin position="415"/>
        <end position="437"/>
    </location>
</feature>
<feature type="region of interest" description="Disordered" evidence="1">
    <location>
        <begin position="290"/>
        <end position="581"/>
    </location>
</feature>
<feature type="domain" description="CCDC81 HU" evidence="3">
    <location>
        <begin position="142"/>
        <end position="213"/>
    </location>
</feature>
<keyword evidence="5" id="KW-1185">Reference proteome</keyword>
<accession>A0A8C0UB21</accession>
<feature type="domain" description="CCDC81 HU" evidence="2">
    <location>
        <begin position="60"/>
        <end position="124"/>
    </location>
</feature>
<sequence length="719" mass="80767">MWNIGGTVMSHKACDTEGQKGGGFCTLERALRVNILTTEDMAVDPAQMDFWDGMESVFMMPSVTPAERKAVWDAVAGYVQQQMLLHKGIRIPTLGSFDVVHTETLVGNKTVILQTPVFHLARNLGGVQNLENKDDLAGGKQLEPLKYAKVAMKASVSRRKVECCILGTTSLLYHCLEKGVSVAFVLRDVGVLLIEGSMVQMRFYLDFLEKVIGKRIQDRAILKALQQLDMVVSQEVPIASLSFTGRIIIFPNFEETFQPTSLPRDYLKDFGFVPGEDKMNKMGLTSIRQGMEGRFPGLPVPAHQGSTAKAGEQPWHEKEMEIRHNSRVRELPGTPGAAAGRKQPVTDQAKGKTVPKGQVPQQSNKEAATAQRGRGGRAERKDSLRTEGEKEVQLGKEGERGESLGRKGEKKAHLRREGEKKVQLGKEGERGESLGRKGEKKAHLRREGEKKVQLGKEGERRESPGREGEKARLRRGEGRDSLRRGERRGSLREGEGRDSFRRKERRDSLRREGERWDSLRKEGERSDSLRKEGEKKVGRGREKEAKDAVGSEGEKKVHSKRRKDKVSSRRKGEKEVPLGREGEKFHLKREVKYLLEREREKKLGRFLQFKGIQVPLGREGEREAPLGSPSVPWSAQARKPQDSKMFIRQRPGAEAAQGLRARPESFWSVLKEPQKSILAGYSFESSHLLPPLPGGTVPSKVPMLKKREMVSRGPWPWVE</sequence>
<feature type="compositionally biased region" description="Basic and acidic residues" evidence="1">
    <location>
        <begin position="376"/>
        <end position="407"/>
    </location>
</feature>
<evidence type="ECO:0000259" key="3">
    <source>
        <dbReference type="Pfam" id="PF18289"/>
    </source>
</evidence>
<dbReference type="InterPro" id="IPR026295">
    <property type="entry name" value="CCD81"/>
</dbReference>
<dbReference type="AlphaFoldDB" id="A0A8C0UB21"/>
<feature type="compositionally biased region" description="Basic and acidic residues" evidence="1">
    <location>
        <begin position="445"/>
        <end position="556"/>
    </location>
</feature>
<dbReference type="Pfam" id="PF14908">
    <property type="entry name" value="HU-CCDC81_euk_1"/>
    <property type="match status" value="1"/>
</dbReference>
<dbReference type="Proteomes" id="UP000694410">
    <property type="component" value="Unplaced"/>
</dbReference>
<feature type="compositionally biased region" description="Basic and acidic residues" evidence="1">
    <location>
        <begin position="565"/>
        <end position="581"/>
    </location>
</feature>
<dbReference type="InterPro" id="IPR040673">
    <property type="entry name" value="CCDC81_HU_dom_2"/>
</dbReference>